<keyword evidence="2" id="KW-1185">Reference proteome</keyword>
<dbReference type="OrthoDB" id="2192499at2"/>
<dbReference type="AlphaFoldDB" id="A0A3D8PZ06"/>
<reference evidence="2" key="1">
    <citation type="submission" date="2017-11" db="EMBL/GenBank/DDBJ databases">
        <authorList>
            <person name="Zhu W."/>
        </authorList>
    </citation>
    <scope>NUCLEOTIDE SEQUENCE [LARGE SCALE GENOMIC DNA]</scope>
    <source>
        <strain evidence="2">CAU 1183</strain>
    </source>
</reference>
<dbReference type="Proteomes" id="UP000257143">
    <property type="component" value="Unassembled WGS sequence"/>
</dbReference>
<protein>
    <submittedName>
        <fullName evidence="1">Uncharacterized protein</fullName>
    </submittedName>
</protein>
<name>A0A3D8PZ06_9BACI</name>
<dbReference type="RefSeq" id="WP_115771811.1">
    <property type="nucleotide sequence ID" value="NZ_PIOC01000005.1"/>
</dbReference>
<proteinExistence type="predicted"/>
<evidence type="ECO:0000313" key="2">
    <source>
        <dbReference type="Proteomes" id="UP000257143"/>
    </source>
</evidence>
<accession>A0A3D8PZ06</accession>
<dbReference type="EMBL" id="PIOC01000005">
    <property type="protein sequence ID" value="RDW21032.1"/>
    <property type="molecule type" value="Genomic_DNA"/>
</dbReference>
<gene>
    <name evidence="1" type="ORF">CWR48_04260</name>
</gene>
<organism evidence="1 2">
    <name type="scientific">Oceanobacillus arenosus</name>
    <dbReference type="NCBI Taxonomy" id="1229153"/>
    <lineage>
        <taxon>Bacteria</taxon>
        <taxon>Bacillati</taxon>
        <taxon>Bacillota</taxon>
        <taxon>Bacilli</taxon>
        <taxon>Bacillales</taxon>
        <taxon>Bacillaceae</taxon>
        <taxon>Oceanobacillus</taxon>
    </lineage>
</organism>
<comment type="caution">
    <text evidence="1">The sequence shown here is derived from an EMBL/GenBank/DDBJ whole genome shotgun (WGS) entry which is preliminary data.</text>
</comment>
<evidence type="ECO:0000313" key="1">
    <source>
        <dbReference type="EMBL" id="RDW21032.1"/>
    </source>
</evidence>
<sequence>MSEHNIVLSEHDIARLINGEEVSTKINGEKVTIRQSYMKDAAADILVRKMRVMNTVSNTFEY</sequence>